<reference evidence="4" key="1">
    <citation type="journal article" date="2020" name="Fungal Divers.">
        <title>Resolving the Mortierellaceae phylogeny through synthesis of multi-gene phylogenetics and phylogenomics.</title>
        <authorList>
            <person name="Vandepol N."/>
            <person name="Liber J."/>
            <person name="Desiro A."/>
            <person name="Na H."/>
            <person name="Kennedy M."/>
            <person name="Barry K."/>
            <person name="Grigoriev I.V."/>
            <person name="Miller A.N."/>
            <person name="O'Donnell K."/>
            <person name="Stajich J.E."/>
            <person name="Bonito G."/>
        </authorList>
    </citation>
    <scope>NUCLEOTIDE SEQUENCE</scope>
    <source>
        <strain evidence="4">MES-2147</strain>
    </source>
</reference>
<dbReference type="OrthoDB" id="29013at2759"/>
<dbReference type="AlphaFoldDB" id="A0A9P6SMI4"/>
<dbReference type="Pfam" id="PF13432">
    <property type="entry name" value="TPR_16"/>
    <property type="match status" value="3"/>
</dbReference>
<dbReference type="SMART" id="SM00028">
    <property type="entry name" value="TPR"/>
    <property type="match status" value="7"/>
</dbReference>
<dbReference type="Gene3D" id="1.25.40.10">
    <property type="entry name" value="Tetratricopeptide repeat domain"/>
    <property type="match status" value="2"/>
</dbReference>
<comment type="function">
    <text evidence="1">Involved in endocytosis.</text>
</comment>
<evidence type="ECO:0000256" key="3">
    <source>
        <dbReference type="PROSITE-ProRule" id="PRU00339"/>
    </source>
</evidence>
<dbReference type="PROSITE" id="PS50005">
    <property type="entry name" value="TPR"/>
    <property type="match status" value="2"/>
</dbReference>
<name>A0A9P6SMI4_9FUNG</name>
<evidence type="ECO:0000313" key="4">
    <source>
        <dbReference type="EMBL" id="KAF9980637.1"/>
    </source>
</evidence>
<dbReference type="InterPro" id="IPR011990">
    <property type="entry name" value="TPR-like_helical_dom_sf"/>
</dbReference>
<comment type="caution">
    <text evidence="4">The sequence shown here is derived from an EMBL/GenBank/DDBJ whole genome shotgun (WGS) entry which is preliminary data.</text>
</comment>
<evidence type="ECO:0000313" key="5">
    <source>
        <dbReference type="Proteomes" id="UP000749646"/>
    </source>
</evidence>
<dbReference type="PANTHER" id="PTHR23083">
    <property type="entry name" value="TETRATRICOPEPTIDE REPEAT PROTEIN, TPR"/>
    <property type="match status" value="1"/>
</dbReference>
<dbReference type="Proteomes" id="UP000749646">
    <property type="component" value="Unassembled WGS sequence"/>
</dbReference>
<protein>
    <recommendedName>
        <fullName evidence="6">TPR-like protein</fullName>
    </recommendedName>
</protein>
<keyword evidence="5" id="KW-1185">Reference proteome</keyword>
<comment type="similarity">
    <text evidence="2">Belongs to the YPP1 family.</text>
</comment>
<dbReference type="SUPFAM" id="SSF48452">
    <property type="entry name" value="TPR-like"/>
    <property type="match status" value="2"/>
</dbReference>
<dbReference type="InterPro" id="IPR051722">
    <property type="entry name" value="Endocytosis_PI4K-reg_protein"/>
</dbReference>
<dbReference type="PANTHER" id="PTHR23083:SF464">
    <property type="entry name" value="TETRATRICOPEPTIDE REPEAT DOMAIN 7, ISOFORM A"/>
    <property type="match status" value="1"/>
</dbReference>
<evidence type="ECO:0000256" key="2">
    <source>
        <dbReference type="ARBA" id="ARBA00038251"/>
    </source>
</evidence>
<dbReference type="EMBL" id="JAAAHW010003813">
    <property type="protein sequence ID" value="KAF9980637.1"/>
    <property type="molecule type" value="Genomic_DNA"/>
</dbReference>
<feature type="repeat" description="TPR" evidence="3">
    <location>
        <begin position="749"/>
        <end position="782"/>
    </location>
</feature>
<evidence type="ECO:0008006" key="6">
    <source>
        <dbReference type="Google" id="ProtNLM"/>
    </source>
</evidence>
<dbReference type="InterPro" id="IPR019734">
    <property type="entry name" value="TPR_rpt"/>
</dbReference>
<keyword evidence="3" id="KW-0802">TPR repeat</keyword>
<sequence length="796" mass="88062">AALATDASDRLQKVAHYLQNIQLPPAKIPVGYNFALVICGLTIKGMTLEEEGRIPDAIVSYDNVSVLVQANLNERTDELNNWAEHALYRASMLKLRQGDQLAAIRSFRTYHNLAVQWPSNFRLQRRTTIYRYFAGALSNSLMSHGANGNGASAVADDQAQFYPDSLRGELVQVHAYWEDALYAVCSFPTADKKNWHVLVMIEQIVEDWKVIGPGNNADKRVLVETIYRASQKTFESPRILRFLFFALVDFGQYDEAVLALKAYLELAEINSKVKAAGDNDEVLSHEQRIKQDIESERDIATVMVEGSRLYGKELGKPIESFDCAERAVAKIQKNLQNEDAQELLYNAYNYQGIAHALLASQAHEPEKRPALYAKAVEAYQKAIEVCPEAFEAHYYLALQFSETREVPKAIAAVKDSLNLNSAHIPSWHLLVLLLSSQKEYEPALNVCSVGLKESEWDLPSTDGFSASQLDGEDYLALRITQAALHDQIHGPESALESQEALFIIYTKIFGPEPSSLGDSLYDIQNIRRRDQSDIEQGSTIVGRPRAGSILSVRSRSGVSDLGQSIGGSNSSTLDIPKQNYASSVTSIGSSGSKWRNKPIPPAATAAAAAAAAGTSVGKSLQNIPATVQRSTGRDVLRTARANKVLVTLWLMSASVFRRLDRMEEALKAIEEAERVDASNPEVWYQLGLLYAAQGDPDTASVSFCKALALAPHHTACLTRVGRAYLEAGSLEMAESMLETTTKSEGWSSAEAWYYLGKVFEASDRLSRAKECFWYALDLEQSRPIRDFADALPRFLV</sequence>
<gene>
    <name evidence="4" type="ORF">BGZ65_004861</name>
</gene>
<proteinExistence type="inferred from homology"/>
<evidence type="ECO:0000256" key="1">
    <source>
        <dbReference type="ARBA" id="ARBA00002550"/>
    </source>
</evidence>
<organism evidence="4 5">
    <name type="scientific">Modicella reniformis</name>
    <dbReference type="NCBI Taxonomy" id="1440133"/>
    <lineage>
        <taxon>Eukaryota</taxon>
        <taxon>Fungi</taxon>
        <taxon>Fungi incertae sedis</taxon>
        <taxon>Mucoromycota</taxon>
        <taxon>Mortierellomycotina</taxon>
        <taxon>Mortierellomycetes</taxon>
        <taxon>Mortierellales</taxon>
        <taxon>Mortierellaceae</taxon>
        <taxon>Modicella</taxon>
    </lineage>
</organism>
<feature type="non-terminal residue" evidence="4">
    <location>
        <position position="1"/>
    </location>
</feature>
<feature type="repeat" description="TPR" evidence="3">
    <location>
        <begin position="680"/>
        <end position="713"/>
    </location>
</feature>
<accession>A0A9P6SMI4</accession>